<reference evidence="2" key="1">
    <citation type="submission" date="2019-10" db="EMBL/GenBank/DDBJ databases">
        <authorList>
            <consortium name="DOE Joint Genome Institute"/>
            <person name="Kuo A."/>
            <person name="Miyauchi S."/>
            <person name="Kiss E."/>
            <person name="Drula E."/>
            <person name="Kohler A."/>
            <person name="Sanchez-Garcia M."/>
            <person name="Andreopoulos B."/>
            <person name="Barry K.W."/>
            <person name="Bonito G."/>
            <person name="Buee M."/>
            <person name="Carver A."/>
            <person name="Chen C."/>
            <person name="Cichocki N."/>
            <person name="Clum A."/>
            <person name="Culley D."/>
            <person name="Crous P.W."/>
            <person name="Fauchery L."/>
            <person name="Girlanda M."/>
            <person name="Hayes R."/>
            <person name="Keri Z."/>
            <person name="LaButti K."/>
            <person name="Lipzen A."/>
            <person name="Lombard V."/>
            <person name="Magnuson J."/>
            <person name="Maillard F."/>
            <person name="Morin E."/>
            <person name="Murat C."/>
            <person name="Nolan M."/>
            <person name="Ohm R."/>
            <person name="Pangilinan J."/>
            <person name="Pereira M."/>
            <person name="Perotto S."/>
            <person name="Peter M."/>
            <person name="Riley R."/>
            <person name="Sitrit Y."/>
            <person name="Stielow B."/>
            <person name="Szollosi G."/>
            <person name="Zifcakova L."/>
            <person name="Stursova M."/>
            <person name="Spatafora J.W."/>
            <person name="Tedersoo L."/>
            <person name="Vaario L.-M."/>
            <person name="Yamada A."/>
            <person name="Yan M."/>
            <person name="Wang P."/>
            <person name="Xu J."/>
            <person name="Bruns T."/>
            <person name="Baldrian P."/>
            <person name="Vilgalys R."/>
            <person name="Henrissat B."/>
            <person name="Grigoriev I.V."/>
            <person name="Hibbett D."/>
            <person name="Nagy L.G."/>
            <person name="Martin F.M."/>
        </authorList>
    </citation>
    <scope>NUCLEOTIDE SEQUENCE</scope>
    <source>
        <strain evidence="2">BED1</strain>
    </source>
</reference>
<proteinExistence type="predicted"/>
<organism evidence="2 3">
    <name type="scientific">Boletus edulis BED1</name>
    <dbReference type="NCBI Taxonomy" id="1328754"/>
    <lineage>
        <taxon>Eukaryota</taxon>
        <taxon>Fungi</taxon>
        <taxon>Dikarya</taxon>
        <taxon>Basidiomycota</taxon>
        <taxon>Agaricomycotina</taxon>
        <taxon>Agaricomycetes</taxon>
        <taxon>Agaricomycetidae</taxon>
        <taxon>Boletales</taxon>
        <taxon>Boletineae</taxon>
        <taxon>Boletaceae</taxon>
        <taxon>Boletoideae</taxon>
        <taxon>Boletus</taxon>
    </lineage>
</organism>
<feature type="non-terminal residue" evidence="2">
    <location>
        <position position="1"/>
    </location>
</feature>
<feature type="compositionally biased region" description="Basic and acidic residues" evidence="1">
    <location>
        <begin position="346"/>
        <end position="359"/>
    </location>
</feature>
<name>A0AAD4BKI1_BOLED</name>
<reference evidence="2" key="2">
    <citation type="journal article" date="2020" name="Nat. Commun.">
        <title>Large-scale genome sequencing of mycorrhizal fungi provides insights into the early evolution of symbiotic traits.</title>
        <authorList>
            <person name="Miyauchi S."/>
            <person name="Kiss E."/>
            <person name="Kuo A."/>
            <person name="Drula E."/>
            <person name="Kohler A."/>
            <person name="Sanchez-Garcia M."/>
            <person name="Morin E."/>
            <person name="Andreopoulos B."/>
            <person name="Barry K.W."/>
            <person name="Bonito G."/>
            <person name="Buee M."/>
            <person name="Carver A."/>
            <person name="Chen C."/>
            <person name="Cichocki N."/>
            <person name="Clum A."/>
            <person name="Culley D."/>
            <person name="Crous P.W."/>
            <person name="Fauchery L."/>
            <person name="Girlanda M."/>
            <person name="Hayes R.D."/>
            <person name="Keri Z."/>
            <person name="LaButti K."/>
            <person name="Lipzen A."/>
            <person name="Lombard V."/>
            <person name="Magnuson J."/>
            <person name="Maillard F."/>
            <person name="Murat C."/>
            <person name="Nolan M."/>
            <person name="Ohm R.A."/>
            <person name="Pangilinan J."/>
            <person name="Pereira M.F."/>
            <person name="Perotto S."/>
            <person name="Peter M."/>
            <person name="Pfister S."/>
            <person name="Riley R."/>
            <person name="Sitrit Y."/>
            <person name="Stielow J.B."/>
            <person name="Szollosi G."/>
            <person name="Zifcakova L."/>
            <person name="Stursova M."/>
            <person name="Spatafora J.W."/>
            <person name="Tedersoo L."/>
            <person name="Vaario L.M."/>
            <person name="Yamada A."/>
            <person name="Yan M."/>
            <person name="Wang P."/>
            <person name="Xu J."/>
            <person name="Bruns T."/>
            <person name="Baldrian P."/>
            <person name="Vilgalys R."/>
            <person name="Dunand C."/>
            <person name="Henrissat B."/>
            <person name="Grigoriev I.V."/>
            <person name="Hibbett D."/>
            <person name="Nagy L.G."/>
            <person name="Martin F.M."/>
        </authorList>
    </citation>
    <scope>NUCLEOTIDE SEQUENCE</scope>
    <source>
        <strain evidence="2">BED1</strain>
    </source>
</reference>
<sequence length="359" mass="39984">MSLDKNLFTLFVAPNPSYPAGTVVDLTDGSGTIHYRKRRIVSDEQQQVYRIEVSDPLSEALLASATAPSATSKHKTLELYNPSKVVELKYTGTLTFRWSFKWETHEFEWKREECFIIRKPDPPVLVAVTKEPPGRIRTASIQILDYNLNRFDIEDRKGLEIVILMALLTFQDASDTYHEHSTSTTAAPSTSTTTPVASTTSASAAPPPPPKPDPKKGSARIAELQLGRGQVNEVTVLEEGAITDYAKHCAQLLKDDAMLFISVRSSDPNQVSKVLRVVEETKRLRHKAGTSSKSARDPDLHQYVLYDTNEGVVPHKGPRIINLDDKDGKNKNKDYSPPQSLTVHLSKIDMPELRPRGTP</sequence>
<evidence type="ECO:0000313" key="3">
    <source>
        <dbReference type="Proteomes" id="UP001194468"/>
    </source>
</evidence>
<feature type="compositionally biased region" description="Basic and acidic residues" evidence="1">
    <location>
        <begin position="322"/>
        <end position="334"/>
    </location>
</feature>
<accession>A0AAD4BKI1</accession>
<gene>
    <name evidence="2" type="ORF">L210DRAFT_3364930</name>
</gene>
<evidence type="ECO:0000256" key="1">
    <source>
        <dbReference type="SAM" id="MobiDB-lite"/>
    </source>
</evidence>
<dbReference type="EMBL" id="WHUW01000035">
    <property type="protein sequence ID" value="KAF8433212.1"/>
    <property type="molecule type" value="Genomic_DNA"/>
</dbReference>
<feature type="region of interest" description="Disordered" evidence="1">
    <location>
        <begin position="179"/>
        <end position="218"/>
    </location>
</feature>
<keyword evidence="3" id="KW-1185">Reference proteome</keyword>
<evidence type="ECO:0000313" key="2">
    <source>
        <dbReference type="EMBL" id="KAF8433212.1"/>
    </source>
</evidence>
<dbReference type="AlphaFoldDB" id="A0AAD4BKI1"/>
<comment type="caution">
    <text evidence="2">The sequence shown here is derived from an EMBL/GenBank/DDBJ whole genome shotgun (WGS) entry which is preliminary data.</text>
</comment>
<feature type="region of interest" description="Disordered" evidence="1">
    <location>
        <begin position="315"/>
        <end position="359"/>
    </location>
</feature>
<feature type="compositionally biased region" description="Low complexity" evidence="1">
    <location>
        <begin position="182"/>
        <end position="204"/>
    </location>
</feature>
<protein>
    <submittedName>
        <fullName evidence="2">Uncharacterized protein</fullName>
    </submittedName>
</protein>
<dbReference type="Proteomes" id="UP001194468">
    <property type="component" value="Unassembled WGS sequence"/>
</dbReference>